<keyword evidence="3 6" id="KW-0812">Transmembrane</keyword>
<dbReference type="Proteomes" id="UP000297564">
    <property type="component" value="Unassembled WGS sequence"/>
</dbReference>
<evidence type="ECO:0000256" key="6">
    <source>
        <dbReference type="SAM" id="Phobius"/>
    </source>
</evidence>
<sequence length="154" mass="16670">MNLKPASLKRRVLAAVLDTAILFVLVLPAGMAVGFGVVLAGGQPDSPAVTFWGSLVGVLVGGVYSVWTMAGPAQSTWGQRAVGLRNYHLSEGMLDASTALGRYVVSMLSSSFFMLGYLTALFSRRRQTLHDMLLDTMVVDRHTHAWAMRRRGGE</sequence>
<keyword evidence="9" id="KW-1185">Reference proteome</keyword>
<dbReference type="PANTHER" id="PTHR36115:SF4">
    <property type="entry name" value="MEMBRANE PROTEIN"/>
    <property type="match status" value="1"/>
</dbReference>
<keyword evidence="4 6" id="KW-1133">Transmembrane helix</keyword>
<evidence type="ECO:0000256" key="5">
    <source>
        <dbReference type="ARBA" id="ARBA00023136"/>
    </source>
</evidence>
<dbReference type="GO" id="GO:0005886">
    <property type="term" value="C:plasma membrane"/>
    <property type="evidence" value="ECO:0007669"/>
    <property type="project" value="UniProtKB-SubCell"/>
</dbReference>
<evidence type="ECO:0000313" key="8">
    <source>
        <dbReference type="EMBL" id="TFZ03472.1"/>
    </source>
</evidence>
<dbReference type="OrthoDB" id="5298807at2"/>
<dbReference type="Pfam" id="PF06271">
    <property type="entry name" value="RDD"/>
    <property type="match status" value="1"/>
</dbReference>
<feature type="transmembrane region" description="Helical" evidence="6">
    <location>
        <begin position="103"/>
        <end position="122"/>
    </location>
</feature>
<organism evidence="8 9">
    <name type="scientific">Ramlibacter rhizophilus</name>
    <dbReference type="NCBI Taxonomy" id="1781167"/>
    <lineage>
        <taxon>Bacteria</taxon>
        <taxon>Pseudomonadati</taxon>
        <taxon>Pseudomonadota</taxon>
        <taxon>Betaproteobacteria</taxon>
        <taxon>Burkholderiales</taxon>
        <taxon>Comamonadaceae</taxon>
        <taxon>Ramlibacter</taxon>
    </lineage>
</organism>
<evidence type="ECO:0000256" key="2">
    <source>
        <dbReference type="ARBA" id="ARBA00022475"/>
    </source>
</evidence>
<dbReference type="InterPro" id="IPR010432">
    <property type="entry name" value="RDD"/>
</dbReference>
<keyword evidence="5 6" id="KW-0472">Membrane</keyword>
<dbReference type="InterPro" id="IPR051791">
    <property type="entry name" value="Pra-immunoreactive"/>
</dbReference>
<feature type="transmembrane region" description="Helical" evidence="6">
    <location>
        <begin position="48"/>
        <end position="67"/>
    </location>
</feature>
<protein>
    <submittedName>
        <fullName evidence="8">RDD family protein</fullName>
    </submittedName>
</protein>
<dbReference type="RefSeq" id="WP_135284271.1">
    <property type="nucleotide sequence ID" value="NZ_SMLL01000002.1"/>
</dbReference>
<evidence type="ECO:0000256" key="3">
    <source>
        <dbReference type="ARBA" id="ARBA00022692"/>
    </source>
</evidence>
<feature type="transmembrane region" description="Helical" evidence="6">
    <location>
        <begin position="20"/>
        <end position="41"/>
    </location>
</feature>
<reference evidence="8 9" key="1">
    <citation type="submission" date="2019-03" db="EMBL/GenBank/DDBJ databases">
        <title>Ramlibacter rhizophilus CCTCC AB2015357, whole genome shotgun sequence.</title>
        <authorList>
            <person name="Zhang X."/>
            <person name="Feng G."/>
            <person name="Zhu H."/>
        </authorList>
    </citation>
    <scope>NUCLEOTIDE SEQUENCE [LARGE SCALE GENOMIC DNA]</scope>
    <source>
        <strain evidence="8 9">CCTCC AB2015357</strain>
    </source>
</reference>
<dbReference type="AlphaFoldDB" id="A0A4Z0BXP4"/>
<keyword evidence="2" id="KW-1003">Cell membrane</keyword>
<dbReference type="PANTHER" id="PTHR36115">
    <property type="entry name" value="PROLINE-RICH ANTIGEN HOMOLOG-RELATED"/>
    <property type="match status" value="1"/>
</dbReference>
<feature type="domain" description="RDD" evidence="7">
    <location>
        <begin position="6"/>
        <end position="134"/>
    </location>
</feature>
<evidence type="ECO:0000256" key="4">
    <source>
        <dbReference type="ARBA" id="ARBA00022989"/>
    </source>
</evidence>
<dbReference type="EMBL" id="SMLL01000002">
    <property type="protein sequence ID" value="TFZ03472.1"/>
    <property type="molecule type" value="Genomic_DNA"/>
</dbReference>
<gene>
    <name evidence="8" type="ORF">EZ242_06255</name>
</gene>
<evidence type="ECO:0000313" key="9">
    <source>
        <dbReference type="Proteomes" id="UP000297564"/>
    </source>
</evidence>
<proteinExistence type="predicted"/>
<evidence type="ECO:0000259" key="7">
    <source>
        <dbReference type="Pfam" id="PF06271"/>
    </source>
</evidence>
<evidence type="ECO:0000256" key="1">
    <source>
        <dbReference type="ARBA" id="ARBA00004651"/>
    </source>
</evidence>
<comment type="subcellular location">
    <subcellularLocation>
        <location evidence="1">Cell membrane</location>
        <topology evidence="1">Multi-pass membrane protein</topology>
    </subcellularLocation>
</comment>
<comment type="caution">
    <text evidence="8">The sequence shown here is derived from an EMBL/GenBank/DDBJ whole genome shotgun (WGS) entry which is preliminary data.</text>
</comment>
<name>A0A4Z0BXP4_9BURK</name>
<accession>A0A4Z0BXP4</accession>